<evidence type="ECO:0000256" key="1">
    <source>
        <dbReference type="ARBA" id="ARBA00022527"/>
    </source>
</evidence>
<dbReference type="FunFam" id="1.10.510.10:FF:000238">
    <property type="entry name" value="Mitogen-activated protein kinase"/>
    <property type="match status" value="1"/>
</dbReference>
<proteinExistence type="predicted"/>
<evidence type="ECO:0000256" key="2">
    <source>
        <dbReference type="ARBA" id="ARBA00022679"/>
    </source>
</evidence>
<dbReference type="InterPro" id="IPR050117">
    <property type="entry name" value="MAPK"/>
</dbReference>
<organism evidence="8 9">
    <name type="scientific">Ridgeia piscesae</name>
    <name type="common">Tubeworm</name>
    <dbReference type="NCBI Taxonomy" id="27915"/>
    <lineage>
        <taxon>Eukaryota</taxon>
        <taxon>Metazoa</taxon>
        <taxon>Spiralia</taxon>
        <taxon>Lophotrochozoa</taxon>
        <taxon>Annelida</taxon>
        <taxon>Polychaeta</taxon>
        <taxon>Sedentaria</taxon>
        <taxon>Canalipalpata</taxon>
        <taxon>Sabellida</taxon>
        <taxon>Siboglinidae</taxon>
        <taxon>Ridgeia</taxon>
    </lineage>
</organism>
<dbReference type="PROSITE" id="PS01351">
    <property type="entry name" value="MAPK"/>
    <property type="match status" value="1"/>
</dbReference>
<keyword evidence="2" id="KW-0808">Transferase</keyword>
<dbReference type="PANTHER" id="PTHR24055">
    <property type="entry name" value="MITOGEN-ACTIVATED PROTEIN KINASE"/>
    <property type="match status" value="1"/>
</dbReference>
<dbReference type="GO" id="GO:0004707">
    <property type="term" value="F:MAP kinase activity"/>
    <property type="evidence" value="ECO:0007669"/>
    <property type="project" value="InterPro"/>
</dbReference>
<feature type="compositionally biased region" description="Low complexity" evidence="6">
    <location>
        <begin position="435"/>
        <end position="452"/>
    </location>
</feature>
<dbReference type="SUPFAM" id="SSF56112">
    <property type="entry name" value="Protein kinase-like (PK-like)"/>
    <property type="match status" value="1"/>
</dbReference>
<evidence type="ECO:0000313" key="8">
    <source>
        <dbReference type="EMBL" id="KAK2178951.1"/>
    </source>
</evidence>
<keyword evidence="9" id="KW-1185">Reference proteome</keyword>
<dbReference type="InterPro" id="IPR003527">
    <property type="entry name" value="MAP_kinase_CS"/>
</dbReference>
<evidence type="ECO:0000256" key="3">
    <source>
        <dbReference type="ARBA" id="ARBA00022741"/>
    </source>
</evidence>
<keyword evidence="3" id="KW-0547">Nucleotide-binding</keyword>
<comment type="caution">
    <text evidence="8">The sequence shown here is derived from an EMBL/GenBank/DDBJ whole genome shotgun (WGS) entry which is preliminary data.</text>
</comment>
<evidence type="ECO:0000256" key="6">
    <source>
        <dbReference type="SAM" id="MobiDB-lite"/>
    </source>
</evidence>
<feature type="compositionally biased region" description="Polar residues" evidence="6">
    <location>
        <begin position="479"/>
        <end position="488"/>
    </location>
</feature>
<keyword evidence="5" id="KW-0067">ATP-binding</keyword>
<dbReference type="GO" id="GO:0005524">
    <property type="term" value="F:ATP binding"/>
    <property type="evidence" value="ECO:0007669"/>
    <property type="project" value="UniProtKB-KW"/>
</dbReference>
<accession>A0AAD9KX18</accession>
<dbReference type="AlphaFoldDB" id="A0AAD9KX18"/>
<dbReference type="CDD" id="cd07852">
    <property type="entry name" value="STKc_MAPK15-like"/>
    <property type="match status" value="1"/>
</dbReference>
<evidence type="ECO:0000256" key="4">
    <source>
        <dbReference type="ARBA" id="ARBA00022777"/>
    </source>
</evidence>
<keyword evidence="4" id="KW-0418">Kinase</keyword>
<reference evidence="8" key="1">
    <citation type="journal article" date="2023" name="Mol. Biol. Evol.">
        <title>Third-Generation Sequencing Reveals the Adaptive Role of the Epigenome in Three Deep-Sea Polychaetes.</title>
        <authorList>
            <person name="Perez M."/>
            <person name="Aroh O."/>
            <person name="Sun Y."/>
            <person name="Lan Y."/>
            <person name="Juniper S.K."/>
            <person name="Young C.R."/>
            <person name="Angers B."/>
            <person name="Qian P.Y."/>
        </authorList>
    </citation>
    <scope>NUCLEOTIDE SEQUENCE</scope>
    <source>
        <strain evidence="8">R07B-5</strain>
    </source>
</reference>
<dbReference type="InterPro" id="IPR000719">
    <property type="entry name" value="Prot_kinase_dom"/>
</dbReference>
<dbReference type="Gene3D" id="1.10.510.10">
    <property type="entry name" value="Transferase(Phosphotransferase) domain 1"/>
    <property type="match status" value="1"/>
</dbReference>
<feature type="region of interest" description="Disordered" evidence="6">
    <location>
        <begin position="309"/>
        <end position="382"/>
    </location>
</feature>
<feature type="region of interest" description="Disordered" evidence="6">
    <location>
        <begin position="398"/>
        <end position="420"/>
    </location>
</feature>
<name>A0AAD9KX18_RIDPI</name>
<feature type="compositionally biased region" description="Pro residues" evidence="6">
    <location>
        <begin position="404"/>
        <end position="414"/>
    </location>
</feature>
<dbReference type="Gene3D" id="3.30.200.20">
    <property type="entry name" value="Phosphorylase Kinase, domain 1"/>
    <property type="match status" value="1"/>
</dbReference>
<protein>
    <recommendedName>
        <fullName evidence="7">Protein kinase domain-containing protein</fullName>
    </recommendedName>
</protein>
<dbReference type="Proteomes" id="UP001209878">
    <property type="component" value="Unassembled WGS sequence"/>
</dbReference>
<feature type="domain" description="Protein kinase" evidence="7">
    <location>
        <begin position="1"/>
        <end position="266"/>
    </location>
</feature>
<dbReference type="InterPro" id="IPR011009">
    <property type="entry name" value="Kinase-like_dom_sf"/>
</dbReference>
<feature type="compositionally biased region" description="Low complexity" evidence="6">
    <location>
        <begin position="354"/>
        <end position="366"/>
    </location>
</feature>
<feature type="region of interest" description="Disordered" evidence="6">
    <location>
        <begin position="471"/>
        <end position="490"/>
    </location>
</feature>
<feature type="compositionally biased region" description="Basic and acidic residues" evidence="6">
    <location>
        <begin position="317"/>
        <end position="333"/>
    </location>
</feature>
<evidence type="ECO:0000313" key="9">
    <source>
        <dbReference type="Proteomes" id="UP001209878"/>
    </source>
</evidence>
<dbReference type="Pfam" id="PF00069">
    <property type="entry name" value="Pkinase"/>
    <property type="match status" value="1"/>
</dbReference>
<dbReference type="PROSITE" id="PS50011">
    <property type="entry name" value="PROTEIN_KINASE_DOM"/>
    <property type="match status" value="1"/>
</dbReference>
<evidence type="ECO:0000256" key="5">
    <source>
        <dbReference type="ARBA" id="ARBA00022840"/>
    </source>
</evidence>
<keyword evidence="1" id="KW-0723">Serine/threonine-protein kinase</keyword>
<sequence length="584" mass="65641">MALKKIFDAFRNQTDAQRTFREIMFLQEFGDHPNIVKLHNVMKAENDKDIYLVFEFMDTDLHNVIKRGNILKDVHKRYIMYQLLKATKYMHSGNVIHRDHKPSNILLDGECFVKVCDFGLARSLTQITMDEQGDPNLTEYVATRWYRAPEILLASHRYTKGVDMWSMGCILGEMLLGKPLFPGSSTLNQIERIMATIDMPTAEDVRSIQSAYGDTVLEKACRKPKKSIDKMLGDVPPDAIDLLKKLLHFNPDKRLTTEQALKHPYVKRFHNPSEEIVIGHDVIPPLSDDIQLTVEEYRNKLYEMITQKKLERRRKRKDEQRPPEEPPQREHASPKNSQKEQVPPSEPVPMEKTSPASKSPSCSPHSDSCKQMSPAGGRPQPQWENRAVTSAHRVGVAFGRTTHQPPPPYGPTAPPQFQGKPRAHVIVRQKNGDNAAPAGATGQEGTATTQAGQGRGAIWRQNSAPVASRIGSAGHTRTHSASGFSRQMANPVITRDDSPLGMHTTKVVACSPILYPRRWLPMIPHQRPPSGKSERPRPVFGKKQFENTRNISATGAVKAVLGNYSQTYSTINANALASLQARKW</sequence>
<dbReference type="EMBL" id="JAODUO010000522">
    <property type="protein sequence ID" value="KAK2178951.1"/>
    <property type="molecule type" value="Genomic_DNA"/>
</dbReference>
<feature type="region of interest" description="Disordered" evidence="6">
    <location>
        <begin position="433"/>
        <end position="456"/>
    </location>
</feature>
<evidence type="ECO:0000259" key="7">
    <source>
        <dbReference type="PROSITE" id="PS50011"/>
    </source>
</evidence>
<gene>
    <name evidence="8" type="ORF">NP493_522g02027</name>
</gene>